<protein>
    <submittedName>
        <fullName evidence="1">Uncharacterized protein</fullName>
    </submittedName>
</protein>
<dbReference type="AlphaFoldDB" id="A0A1I1K7A1"/>
<gene>
    <name evidence="1" type="ORF">SAMN05421780_106183</name>
</gene>
<evidence type="ECO:0000313" key="2">
    <source>
        <dbReference type="Proteomes" id="UP000199514"/>
    </source>
</evidence>
<organism evidence="1 2">
    <name type="scientific">Flexibacter flexilis DSM 6793</name>
    <dbReference type="NCBI Taxonomy" id="927664"/>
    <lineage>
        <taxon>Bacteria</taxon>
        <taxon>Pseudomonadati</taxon>
        <taxon>Bacteroidota</taxon>
        <taxon>Cytophagia</taxon>
        <taxon>Cytophagales</taxon>
        <taxon>Flexibacteraceae</taxon>
        <taxon>Flexibacter</taxon>
    </lineage>
</organism>
<accession>A0A1I1K7A1</accession>
<dbReference type="STRING" id="927664.SAMN05421780_106183"/>
<keyword evidence="2" id="KW-1185">Reference proteome</keyword>
<reference evidence="1 2" key="1">
    <citation type="submission" date="2016-10" db="EMBL/GenBank/DDBJ databases">
        <authorList>
            <person name="de Groot N.N."/>
        </authorList>
    </citation>
    <scope>NUCLEOTIDE SEQUENCE [LARGE SCALE GENOMIC DNA]</scope>
    <source>
        <strain evidence="1 2">DSM 6793</strain>
    </source>
</reference>
<proteinExistence type="predicted"/>
<sequence>MAKKMLAAGETITKITLYTNLSEAEINDLR</sequence>
<name>A0A1I1K7A1_9BACT</name>
<dbReference type="Proteomes" id="UP000199514">
    <property type="component" value="Unassembled WGS sequence"/>
</dbReference>
<evidence type="ECO:0000313" key="1">
    <source>
        <dbReference type="EMBL" id="SFC53893.1"/>
    </source>
</evidence>
<dbReference type="EMBL" id="FOLE01000006">
    <property type="protein sequence ID" value="SFC53893.1"/>
    <property type="molecule type" value="Genomic_DNA"/>
</dbReference>